<evidence type="ECO:0000313" key="1">
    <source>
        <dbReference type="EMBL" id="NVK80017.1"/>
    </source>
</evidence>
<dbReference type="RefSeq" id="WP_171083516.1">
    <property type="nucleotide sequence ID" value="NZ_BNBU01000008.1"/>
</dbReference>
<gene>
    <name evidence="1" type="ORF">HG542_20425</name>
</gene>
<reference evidence="1 2" key="1">
    <citation type="submission" date="2020-04" db="EMBL/GenBank/DDBJ databases">
        <title>Draft Genome Sequence of Streptomyces morookaense DSM 40503, an 8-azaguanine-producing strain.</title>
        <authorList>
            <person name="Qi J."/>
            <person name="Gao J.-M."/>
        </authorList>
    </citation>
    <scope>NUCLEOTIDE SEQUENCE [LARGE SCALE GENOMIC DNA]</scope>
    <source>
        <strain evidence="1 2">DSM 40503</strain>
    </source>
</reference>
<proteinExistence type="predicted"/>
<evidence type="ECO:0000313" key="2">
    <source>
        <dbReference type="Proteomes" id="UP000587462"/>
    </source>
</evidence>
<name>A0A7Y7B6Q9_STRMO</name>
<dbReference type="Proteomes" id="UP000587462">
    <property type="component" value="Unassembled WGS sequence"/>
</dbReference>
<keyword evidence="2" id="KW-1185">Reference proteome</keyword>
<dbReference type="EMBL" id="JABBXF010000046">
    <property type="protein sequence ID" value="NVK80017.1"/>
    <property type="molecule type" value="Genomic_DNA"/>
</dbReference>
<sequence length="239" mass="24288">MTAPHASTQDVKATAADGSSLGLRLAGAKGVTGVKAGAGTVVYSDVVKSTDLAVQPTIDGGARTLVTLKDASASQDQRFSLNLPQGTRLIPDGDGGFGIVKPAGENTAMVVGSITAPWAKDANGKPVATSYKLDGDQLVQHVETNKDTAFPVVADPKITWGNVTGTAYFTKGETKAVAQNGALAAMGTWALPPGLNIYVTAHAAAITTTAVKARDNGNCLKIKFAAGLFVPGEYSGGCN</sequence>
<dbReference type="AlphaFoldDB" id="A0A7Y7B6Q9"/>
<organism evidence="1 2">
    <name type="scientific">Streptomyces morookaense</name>
    <name type="common">Streptoverticillium morookaense</name>
    <dbReference type="NCBI Taxonomy" id="1970"/>
    <lineage>
        <taxon>Bacteria</taxon>
        <taxon>Bacillati</taxon>
        <taxon>Actinomycetota</taxon>
        <taxon>Actinomycetes</taxon>
        <taxon>Kitasatosporales</taxon>
        <taxon>Streptomycetaceae</taxon>
        <taxon>Streptomyces</taxon>
    </lineage>
</organism>
<protein>
    <submittedName>
        <fullName evidence="1">Uncharacterized protein</fullName>
    </submittedName>
</protein>
<accession>A0A7Y7B6Q9</accession>
<comment type="caution">
    <text evidence="1">The sequence shown here is derived from an EMBL/GenBank/DDBJ whole genome shotgun (WGS) entry which is preliminary data.</text>
</comment>